<evidence type="ECO:0000313" key="2">
    <source>
        <dbReference type="EMBL" id="QCD53759.1"/>
    </source>
</evidence>
<reference evidence="2 3" key="1">
    <citation type="submission" date="2017-06" db="EMBL/GenBank/DDBJ databases">
        <title>Complete Genome Sequence of Streptomyces hawaiiensis NRRL 15010 and insights into acyldepsipeptides biosynthesis.</title>
        <authorList>
            <person name="Mariita R.M."/>
            <person name="Sello J.K."/>
        </authorList>
    </citation>
    <scope>NUCLEOTIDE SEQUENCE [LARGE SCALE GENOMIC DNA]</scope>
    <source>
        <strain evidence="2 3">ATCC 12236</strain>
    </source>
</reference>
<gene>
    <name evidence="2" type="ORF">CEB94_01830</name>
</gene>
<dbReference type="AlphaFoldDB" id="A0A6G5R7F5"/>
<dbReference type="SUPFAM" id="SSF53474">
    <property type="entry name" value="alpha/beta-Hydrolases"/>
    <property type="match status" value="1"/>
</dbReference>
<feature type="compositionally biased region" description="Low complexity" evidence="1">
    <location>
        <begin position="10"/>
        <end position="21"/>
    </location>
</feature>
<accession>A0A6G5R7F5</accession>
<protein>
    <submittedName>
        <fullName evidence="2">Uncharacterized protein</fullName>
    </submittedName>
</protein>
<dbReference type="Gene3D" id="3.40.50.1820">
    <property type="entry name" value="alpha/beta hydrolase"/>
    <property type="match status" value="1"/>
</dbReference>
<dbReference type="Pfam" id="PF00756">
    <property type="entry name" value="Esterase"/>
    <property type="match status" value="1"/>
</dbReference>
<dbReference type="KEGG" id="shaw:CEB94_01830"/>
<dbReference type="InterPro" id="IPR029058">
    <property type="entry name" value="AB_hydrolase_fold"/>
</dbReference>
<dbReference type="Proteomes" id="UP000495940">
    <property type="component" value="Chromosome"/>
</dbReference>
<name>A0A6G5R7F5_9ACTN</name>
<dbReference type="EMBL" id="CP021978">
    <property type="protein sequence ID" value="QCD53759.1"/>
    <property type="molecule type" value="Genomic_DNA"/>
</dbReference>
<evidence type="ECO:0000313" key="3">
    <source>
        <dbReference type="Proteomes" id="UP000495940"/>
    </source>
</evidence>
<keyword evidence="3" id="KW-1185">Reference proteome</keyword>
<dbReference type="RefSeq" id="WP_175436844.1">
    <property type="nucleotide sequence ID" value="NZ_CP021978.1"/>
</dbReference>
<proteinExistence type="predicted"/>
<organism evidence="2 3">
    <name type="scientific">Streptomyces hawaiiensis</name>
    <dbReference type="NCBI Taxonomy" id="67305"/>
    <lineage>
        <taxon>Bacteria</taxon>
        <taxon>Bacillati</taxon>
        <taxon>Actinomycetota</taxon>
        <taxon>Actinomycetes</taxon>
        <taxon>Kitasatosporales</taxon>
        <taxon>Streptomycetaceae</taxon>
        <taxon>Streptomyces</taxon>
    </lineage>
</organism>
<evidence type="ECO:0000256" key="1">
    <source>
        <dbReference type="SAM" id="MobiDB-lite"/>
    </source>
</evidence>
<feature type="region of interest" description="Disordered" evidence="1">
    <location>
        <begin position="1"/>
        <end position="21"/>
    </location>
</feature>
<sequence length="128" mass="13487">MLERGHGAGSRRAAAGESQGGFRAPSYAARHPGLFNAVACYSGFVHPLHHPHAVRAGMTYLGLDWPALWGDRVFCSSFTVGVEAGNPVSTPSPCVSRRSDVPPMGEPPSTSRALPRRTHAIEGAGVAR</sequence>
<dbReference type="InterPro" id="IPR000801">
    <property type="entry name" value="Esterase-like"/>
</dbReference>
<feature type="region of interest" description="Disordered" evidence="1">
    <location>
        <begin position="87"/>
        <end position="128"/>
    </location>
</feature>